<feature type="compositionally biased region" description="Basic and acidic residues" evidence="1">
    <location>
        <begin position="78"/>
        <end position="87"/>
    </location>
</feature>
<name>A0A9P3PXR2_LYOSH</name>
<accession>A0A9P3PXR2</accession>
<protein>
    <submittedName>
        <fullName evidence="2">Uncharacterized protein</fullName>
    </submittedName>
</protein>
<sequence>MRNLNVKLTVDSHGNVDNQKTDFGESSHAKGKGIDLRNWGNEGLSDDEELDPEIQEQILRAAKDDVARKEANVAGPSRHHESNERTGKNVSNDESESEGRDSPSCEDLVK</sequence>
<feature type="compositionally biased region" description="Basic and acidic residues" evidence="1">
    <location>
        <begin position="19"/>
        <end position="35"/>
    </location>
</feature>
<dbReference type="EMBL" id="BRPK01000015">
    <property type="protein sequence ID" value="GLB43970.1"/>
    <property type="molecule type" value="Genomic_DNA"/>
</dbReference>
<dbReference type="OrthoDB" id="3267748at2759"/>
<gene>
    <name evidence="2" type="ORF">LshimejAT787_1501540</name>
</gene>
<keyword evidence="3" id="KW-1185">Reference proteome</keyword>
<comment type="caution">
    <text evidence="2">The sequence shown here is derived from an EMBL/GenBank/DDBJ whole genome shotgun (WGS) entry which is preliminary data.</text>
</comment>
<feature type="region of interest" description="Disordered" evidence="1">
    <location>
        <begin position="1"/>
        <end position="110"/>
    </location>
</feature>
<evidence type="ECO:0000313" key="3">
    <source>
        <dbReference type="Proteomes" id="UP001063166"/>
    </source>
</evidence>
<feature type="compositionally biased region" description="Basic and acidic residues" evidence="1">
    <location>
        <begin position="61"/>
        <end position="71"/>
    </location>
</feature>
<proteinExistence type="predicted"/>
<reference evidence="2" key="1">
    <citation type="submission" date="2022-07" db="EMBL/GenBank/DDBJ databases">
        <title>The genome of Lyophyllum shimeji provides insight into the initial evolution of ectomycorrhizal fungal genome.</title>
        <authorList>
            <person name="Kobayashi Y."/>
            <person name="Shibata T."/>
            <person name="Hirakawa H."/>
            <person name="Shigenobu S."/>
            <person name="Nishiyama T."/>
            <person name="Yamada A."/>
            <person name="Hasebe M."/>
            <person name="Kawaguchi M."/>
        </authorList>
    </citation>
    <scope>NUCLEOTIDE SEQUENCE</scope>
    <source>
        <strain evidence="2">AT787</strain>
    </source>
</reference>
<feature type="compositionally biased region" description="Basic and acidic residues" evidence="1">
    <location>
        <begin position="97"/>
        <end position="110"/>
    </location>
</feature>
<organism evidence="2 3">
    <name type="scientific">Lyophyllum shimeji</name>
    <name type="common">Hon-shimeji</name>
    <name type="synonym">Tricholoma shimeji</name>
    <dbReference type="NCBI Taxonomy" id="47721"/>
    <lineage>
        <taxon>Eukaryota</taxon>
        <taxon>Fungi</taxon>
        <taxon>Dikarya</taxon>
        <taxon>Basidiomycota</taxon>
        <taxon>Agaricomycotina</taxon>
        <taxon>Agaricomycetes</taxon>
        <taxon>Agaricomycetidae</taxon>
        <taxon>Agaricales</taxon>
        <taxon>Tricholomatineae</taxon>
        <taxon>Lyophyllaceae</taxon>
        <taxon>Lyophyllum</taxon>
    </lineage>
</organism>
<feature type="compositionally biased region" description="Acidic residues" evidence="1">
    <location>
        <begin position="44"/>
        <end position="54"/>
    </location>
</feature>
<dbReference type="Proteomes" id="UP001063166">
    <property type="component" value="Unassembled WGS sequence"/>
</dbReference>
<evidence type="ECO:0000256" key="1">
    <source>
        <dbReference type="SAM" id="MobiDB-lite"/>
    </source>
</evidence>
<dbReference type="AlphaFoldDB" id="A0A9P3PXR2"/>
<evidence type="ECO:0000313" key="2">
    <source>
        <dbReference type="EMBL" id="GLB43970.1"/>
    </source>
</evidence>